<evidence type="ECO:0000313" key="2">
    <source>
        <dbReference type="WBParaSite" id="PSAMB.scaffold5633size11230.g26982.t1"/>
    </source>
</evidence>
<evidence type="ECO:0000313" key="1">
    <source>
        <dbReference type="Proteomes" id="UP000887566"/>
    </source>
</evidence>
<name>A0A914WXF1_9BILA</name>
<keyword evidence="1" id="KW-1185">Reference proteome</keyword>
<dbReference type="WBParaSite" id="PSAMB.scaffold5633size11230.g26982.t1">
    <property type="protein sequence ID" value="PSAMB.scaffold5633size11230.g26982.t1"/>
    <property type="gene ID" value="PSAMB.scaffold5633size11230.g26982"/>
</dbReference>
<proteinExistence type="predicted"/>
<organism evidence="1 2">
    <name type="scientific">Plectus sambesii</name>
    <dbReference type="NCBI Taxonomy" id="2011161"/>
    <lineage>
        <taxon>Eukaryota</taxon>
        <taxon>Metazoa</taxon>
        <taxon>Ecdysozoa</taxon>
        <taxon>Nematoda</taxon>
        <taxon>Chromadorea</taxon>
        <taxon>Plectida</taxon>
        <taxon>Plectina</taxon>
        <taxon>Plectoidea</taxon>
        <taxon>Plectidae</taxon>
        <taxon>Plectus</taxon>
    </lineage>
</organism>
<accession>A0A914WXF1</accession>
<dbReference type="Proteomes" id="UP000887566">
    <property type="component" value="Unplaced"/>
</dbReference>
<dbReference type="AlphaFoldDB" id="A0A914WXF1"/>
<protein>
    <submittedName>
        <fullName evidence="2">Uncharacterized protein</fullName>
    </submittedName>
</protein>
<sequence length="127" mass="14048">MKIVAEEYNRAQGRQRSIERNFRRVQLQLKEGWIEGYVNVKGKRANVYPTPRGPCPWSATLFVSTIQGCARKTLQRPVDIGAPNGRASPSGAHRMAAGLCPRLSLSTSNNSMHQLASFPAPLTAERD</sequence>
<reference evidence="2" key="1">
    <citation type="submission" date="2022-11" db="UniProtKB">
        <authorList>
            <consortium name="WormBaseParasite"/>
        </authorList>
    </citation>
    <scope>IDENTIFICATION</scope>
</reference>